<proteinExistence type="predicted"/>
<feature type="transmembrane region" description="Helical" evidence="1">
    <location>
        <begin position="114"/>
        <end position="135"/>
    </location>
</feature>
<keyword evidence="1" id="KW-0472">Membrane</keyword>
<evidence type="ECO:0008006" key="4">
    <source>
        <dbReference type="Google" id="ProtNLM"/>
    </source>
</evidence>
<dbReference type="EMBL" id="JAVDTT010000002">
    <property type="protein sequence ID" value="MDR6841210.1"/>
    <property type="molecule type" value="Genomic_DNA"/>
</dbReference>
<feature type="transmembrane region" description="Helical" evidence="1">
    <location>
        <begin position="179"/>
        <end position="197"/>
    </location>
</feature>
<evidence type="ECO:0000313" key="3">
    <source>
        <dbReference type="Proteomes" id="UP001254759"/>
    </source>
</evidence>
<dbReference type="Proteomes" id="UP001254759">
    <property type="component" value="Unassembled WGS sequence"/>
</dbReference>
<keyword evidence="3" id="KW-1185">Reference proteome</keyword>
<feature type="transmembrane region" description="Helical" evidence="1">
    <location>
        <begin position="77"/>
        <end position="94"/>
    </location>
</feature>
<gene>
    <name evidence="2" type="ORF">J2W94_001495</name>
</gene>
<comment type="caution">
    <text evidence="2">The sequence shown here is derived from an EMBL/GenBank/DDBJ whole genome shotgun (WGS) entry which is preliminary data.</text>
</comment>
<organism evidence="2 3">
    <name type="scientific">Pseudoxanthomonas sacheonensis</name>
    <dbReference type="NCBI Taxonomy" id="443615"/>
    <lineage>
        <taxon>Bacteria</taxon>
        <taxon>Pseudomonadati</taxon>
        <taxon>Pseudomonadota</taxon>
        <taxon>Gammaproteobacteria</taxon>
        <taxon>Lysobacterales</taxon>
        <taxon>Lysobacteraceae</taxon>
        <taxon>Pseudoxanthomonas</taxon>
    </lineage>
</organism>
<name>A0ABU1RR15_9GAMM</name>
<keyword evidence="1" id="KW-0812">Transmembrane</keyword>
<evidence type="ECO:0000313" key="2">
    <source>
        <dbReference type="EMBL" id="MDR6841210.1"/>
    </source>
</evidence>
<accession>A0ABU1RR15</accession>
<sequence>MPALSVKWVKPSGWFGRMLLSIDTANHNYKCKLHLIRSWMIEFDETGCPWREIGLDEDGAIVVVGPMENRMLTATRLFLAQMGMAATLLLALYISMLLNYSDNDNEGSILILSYFYLITIRALILLIPTMALSVAVKIFPKSSITSFLAGAICLNLIALIWFEYPAIMDKELIGVVQKLISYNIAWAIIFFASLLIVGGRNMNSSPK</sequence>
<feature type="transmembrane region" description="Helical" evidence="1">
    <location>
        <begin position="147"/>
        <end position="167"/>
    </location>
</feature>
<reference evidence="2 3" key="1">
    <citation type="submission" date="2023-07" db="EMBL/GenBank/DDBJ databases">
        <title>Sorghum-associated microbial communities from plants grown in Nebraska, USA.</title>
        <authorList>
            <person name="Schachtman D."/>
        </authorList>
    </citation>
    <scope>NUCLEOTIDE SEQUENCE [LARGE SCALE GENOMIC DNA]</scope>
    <source>
        <strain evidence="2 3">BE107</strain>
    </source>
</reference>
<evidence type="ECO:0000256" key="1">
    <source>
        <dbReference type="SAM" id="Phobius"/>
    </source>
</evidence>
<keyword evidence="1" id="KW-1133">Transmembrane helix</keyword>
<dbReference type="RefSeq" id="WP_310091796.1">
    <property type="nucleotide sequence ID" value="NZ_JAVDTT010000002.1"/>
</dbReference>
<protein>
    <recommendedName>
        <fullName evidence="4">DUF805 domain-containing protein</fullName>
    </recommendedName>
</protein>